<feature type="transmembrane region" description="Helical" evidence="1">
    <location>
        <begin position="107"/>
        <end position="125"/>
    </location>
</feature>
<keyword evidence="1" id="KW-1133">Transmembrane helix</keyword>
<dbReference type="RefSeq" id="WP_130983014.1">
    <property type="nucleotide sequence ID" value="NZ_SISG01000002.1"/>
</dbReference>
<keyword evidence="3" id="KW-1185">Reference proteome</keyword>
<gene>
    <name evidence="2" type="ORF">EYE40_14650</name>
</gene>
<proteinExistence type="predicted"/>
<protein>
    <submittedName>
        <fullName evidence="2">Uncharacterized protein</fullName>
    </submittedName>
</protein>
<comment type="caution">
    <text evidence="2">The sequence shown here is derived from an EMBL/GenBank/DDBJ whole genome shotgun (WGS) entry which is preliminary data.</text>
</comment>
<accession>A0A4Q9GM58</accession>
<feature type="transmembrane region" description="Helical" evidence="1">
    <location>
        <begin position="45"/>
        <end position="63"/>
    </location>
</feature>
<feature type="transmembrane region" description="Helical" evidence="1">
    <location>
        <begin position="75"/>
        <end position="95"/>
    </location>
</feature>
<feature type="transmembrane region" description="Helical" evidence="1">
    <location>
        <begin position="132"/>
        <end position="151"/>
    </location>
</feature>
<evidence type="ECO:0000256" key="1">
    <source>
        <dbReference type="SAM" id="Phobius"/>
    </source>
</evidence>
<dbReference type="AlphaFoldDB" id="A0A4Q9GM58"/>
<sequence>MSATPQSLDPLGGITARLVVIAAGIFAIVTAVVMSVVGASQISSIPLALAAILVLVATVGFFVRATSAFRPPFNLASHFVVFGGSLVAVLLNALSQWGTNTYVRDDWGPVAMAIVIFSLGSYRAWPELLGSALFSAVALAVIAVAESGSLTTPVPTAVYALAAATPVLASGVAAAAFSATLVGILVAWRAGLDAEKPAPLASSGVLADAAASSHLGYLHGEVIPFLESIVESGAISDRDGPRARSLSAELRALMVLDAEQSWAEQLVDSLDDPDRIAQRLSPGQRGSLRALVAHLRGAENSVSGSIALAMTPGGGELTARIAPGSNPRVRLAPFVAVARGIFPTAIGEFTGTEFCLRFTL</sequence>
<feature type="transmembrane region" description="Helical" evidence="1">
    <location>
        <begin position="18"/>
        <end position="39"/>
    </location>
</feature>
<feature type="transmembrane region" description="Helical" evidence="1">
    <location>
        <begin position="157"/>
        <end position="188"/>
    </location>
</feature>
<dbReference type="EMBL" id="SISG01000002">
    <property type="protein sequence ID" value="TBN55443.1"/>
    <property type="molecule type" value="Genomic_DNA"/>
</dbReference>
<keyword evidence="1" id="KW-0812">Transmembrane</keyword>
<keyword evidence="1" id="KW-0472">Membrane</keyword>
<dbReference type="Proteomes" id="UP000294194">
    <property type="component" value="Unassembled WGS sequence"/>
</dbReference>
<evidence type="ECO:0000313" key="3">
    <source>
        <dbReference type="Proteomes" id="UP000294194"/>
    </source>
</evidence>
<name>A0A4Q9GM58_9MICO</name>
<organism evidence="2 3">
    <name type="scientific">Glaciihabitans arcticus</name>
    <dbReference type="NCBI Taxonomy" id="2668039"/>
    <lineage>
        <taxon>Bacteria</taxon>
        <taxon>Bacillati</taxon>
        <taxon>Actinomycetota</taxon>
        <taxon>Actinomycetes</taxon>
        <taxon>Micrococcales</taxon>
        <taxon>Microbacteriaceae</taxon>
        <taxon>Glaciihabitans</taxon>
    </lineage>
</organism>
<evidence type="ECO:0000313" key="2">
    <source>
        <dbReference type="EMBL" id="TBN55443.1"/>
    </source>
</evidence>
<reference evidence="3" key="1">
    <citation type="submission" date="2019-02" db="EMBL/GenBank/DDBJ databases">
        <title>Glaciihabitans arcticus sp. nov., a psychrotolerant bacterium isolated from polar soil.</title>
        <authorList>
            <person name="Dahal R.H."/>
        </authorList>
    </citation>
    <scope>NUCLEOTIDE SEQUENCE [LARGE SCALE GENOMIC DNA]</scope>
    <source>
        <strain evidence="3">RP-3-7</strain>
    </source>
</reference>